<sequence>MDDTNGNPNEETSGENEVVEESADAGEEEQRTEEHRAETPNDPSPAESKMVSWYEDREPSAVQESHGVEESDASQGVVEEQVITWTNSPEESLVYAATAMIEEISETMSNASEFVEEEILQENKETEEQSVDYEEEGYVTREDLEVPITPISPVEEIKQDELQRPEGSEQEGEPSTKHESPVTEEIAKETQEEREERNIPSTVSSEVSLIYSATPRTVFDETKSCEGPDPLVFLLQSLSWAFGLNSRLAVHNLHDEDQRIIAYTCAHTVVIHDFFNSAQRFLQGHCSCISCLCVSEDRRWLATADQGPDSLIIIWDSFSGIPVHTIFDSHPEGGVITMAMSQNAKYLATIGAGEIQRVCIWNWTLATEKPVCSVELSSGFGQQNYLIFNPRDHTQLISNSKTQVIFYLWKQTSLEYIAPPLTYQTFNKTLGFFSQSIFAVSPSKALTGTSVGKLVVWETICPSAVPTGCFRKPHNKKALKLMHLQKDDITVLTMTDRYFVTGDIKGHIKLFDDQLQLVLWYSSFKLGPICSISFSKNSPLRPSGQTKYPTDSTLQNQQCAISNFLVSTFDGTVLHVSTDGTKLEKLMKQPHEDIHAIACHPRQTLLALGSYNGILKLWDYKEKLHIKSRSFPKWSSIQCLCYDAAGFLLGVGFIDGNVCILDSLTLKDEQEQSFSYSRSAVTHIGFSHDSQYLATADEGFTVTVFKAINKNGRKCWDYFGRYCTHYKPIQSIIFGVHMDTDEPRLLSLGMDRILVEYDLSKSTKDNLQILSSDRIEQSAIPLCLAWYPPIMKEHFIIMANNQYKVKLYNSITKMCRKTLLGPTYGSPLKKIEILTYTSKEDRSKGYLAYITDDKVGLQILPIDGNPHKSSARICHPDGVSNLVTSYDGSYVFTAGGSDCTVLMWEVNLNALEAVASLGGEDLIPFYGMLDGGRDGELFKELEDYFYYAQLRNKGIGTMEARQMSTYIPLKEVPFIMRALGFYPTEQELEDMLNEVRFSEYVNTGKQITDINLGDFIKLYINHQPAFGISMSEIHQAFKILGFSNENNENVIDRGDLLEMLQSRGEHMTEEELAECLSTLLGANPEGGSLELGSYDSIGASAFLEKEIPKEITADIFVTEILDLPIPVSKADTTEEQMAKPVSRVISVKKS</sequence>
<dbReference type="Proteomes" id="UP000515159">
    <property type="component" value="Chromosome 8"/>
</dbReference>
<dbReference type="InParanoid" id="A0A6P8SAH2"/>
<dbReference type="FunCoup" id="A0A6P8SAH2">
    <property type="interactions" value="140"/>
</dbReference>
<feature type="compositionally biased region" description="Acidic residues" evidence="6">
    <location>
        <begin position="12"/>
        <end position="27"/>
    </location>
</feature>
<keyword evidence="3" id="KW-0677">Repeat</keyword>
<dbReference type="Pfam" id="PF00400">
    <property type="entry name" value="WD40"/>
    <property type="match status" value="3"/>
</dbReference>
<dbReference type="Gene3D" id="1.10.238.10">
    <property type="entry name" value="EF-hand"/>
    <property type="match status" value="1"/>
</dbReference>
<accession>A0A6P8SAH2</accession>
<reference evidence="8" key="1">
    <citation type="submission" date="2025-08" db="UniProtKB">
        <authorList>
            <consortium name="RefSeq"/>
        </authorList>
    </citation>
    <scope>IDENTIFICATION</scope>
</reference>
<dbReference type="PANTHER" id="PTHR13720">
    <property type="entry name" value="WD-40 REPEAT PROTEIN"/>
    <property type="match status" value="1"/>
</dbReference>
<gene>
    <name evidence="8" type="primary">CFAP251</name>
</gene>
<evidence type="ECO:0000256" key="6">
    <source>
        <dbReference type="SAM" id="MobiDB-lite"/>
    </source>
</evidence>
<dbReference type="PANTHER" id="PTHR13720:SF13">
    <property type="entry name" value="CILIA- AND FLAGELLA-ASSOCIATED PROTEIN 251"/>
    <property type="match status" value="1"/>
</dbReference>
<feature type="region of interest" description="Disordered" evidence="6">
    <location>
        <begin position="1"/>
        <end position="77"/>
    </location>
</feature>
<feature type="compositionally biased region" description="Basic and acidic residues" evidence="6">
    <location>
        <begin position="174"/>
        <end position="198"/>
    </location>
</feature>
<keyword evidence="2" id="KW-0853">WD repeat</keyword>
<keyword evidence="7" id="KW-1185">Reference proteome</keyword>
<evidence type="ECO:0000256" key="5">
    <source>
        <dbReference type="ARBA" id="ARBA00040994"/>
    </source>
</evidence>
<dbReference type="InterPro" id="IPR036322">
    <property type="entry name" value="WD40_repeat_dom_sf"/>
</dbReference>
<evidence type="ECO:0000256" key="3">
    <source>
        <dbReference type="ARBA" id="ARBA00022737"/>
    </source>
</evidence>
<feature type="region of interest" description="Disordered" evidence="6">
    <location>
        <begin position="151"/>
        <end position="202"/>
    </location>
</feature>
<dbReference type="OrthoDB" id="4899631at2759"/>
<feature type="compositionally biased region" description="Basic and acidic residues" evidence="6">
    <location>
        <begin position="28"/>
        <end position="39"/>
    </location>
</feature>
<protein>
    <recommendedName>
        <fullName evidence="5">Cilia- and flagella-associated protein 251</fullName>
    </recommendedName>
</protein>
<dbReference type="InterPro" id="IPR050630">
    <property type="entry name" value="WD_repeat_EMAP"/>
</dbReference>
<name>A0A6P8SAH2_GEOSA</name>
<dbReference type="CTD" id="144406"/>
<dbReference type="AlphaFoldDB" id="A0A6P8SAH2"/>
<dbReference type="InterPro" id="IPR011047">
    <property type="entry name" value="Quinoprotein_ADH-like_sf"/>
</dbReference>
<keyword evidence="4" id="KW-0966">Cell projection</keyword>
<dbReference type="GeneID" id="117366195"/>
<dbReference type="SMART" id="SM00320">
    <property type="entry name" value="WD40"/>
    <property type="match status" value="8"/>
</dbReference>
<evidence type="ECO:0000256" key="1">
    <source>
        <dbReference type="ARBA" id="ARBA00004138"/>
    </source>
</evidence>
<evidence type="ECO:0000256" key="2">
    <source>
        <dbReference type="ARBA" id="ARBA00022574"/>
    </source>
</evidence>
<dbReference type="SUPFAM" id="SSF47473">
    <property type="entry name" value="EF-hand"/>
    <property type="match status" value="1"/>
</dbReference>
<organism evidence="7 8">
    <name type="scientific">Geotrypetes seraphini</name>
    <name type="common">Gaboon caecilian</name>
    <name type="synonym">Caecilia seraphini</name>
    <dbReference type="NCBI Taxonomy" id="260995"/>
    <lineage>
        <taxon>Eukaryota</taxon>
        <taxon>Metazoa</taxon>
        <taxon>Chordata</taxon>
        <taxon>Craniata</taxon>
        <taxon>Vertebrata</taxon>
        <taxon>Euteleostomi</taxon>
        <taxon>Amphibia</taxon>
        <taxon>Gymnophiona</taxon>
        <taxon>Geotrypetes</taxon>
    </lineage>
</organism>
<dbReference type="InterPro" id="IPR011992">
    <property type="entry name" value="EF-hand-dom_pair"/>
</dbReference>
<proteinExistence type="predicted"/>
<evidence type="ECO:0000313" key="7">
    <source>
        <dbReference type="Proteomes" id="UP000515159"/>
    </source>
</evidence>
<dbReference type="FunFam" id="2.130.10.10:FF:000427">
    <property type="entry name" value="WD repeat domain 66"/>
    <property type="match status" value="1"/>
</dbReference>
<comment type="subcellular location">
    <subcellularLocation>
        <location evidence="1">Cell projection</location>
        <location evidence="1">Cilium</location>
    </subcellularLocation>
</comment>
<keyword evidence="8" id="KW-0969">Cilium</keyword>
<evidence type="ECO:0000313" key="8">
    <source>
        <dbReference type="RefSeq" id="XP_033813291.1"/>
    </source>
</evidence>
<keyword evidence="8" id="KW-0282">Flagellum</keyword>
<dbReference type="InterPro" id="IPR015943">
    <property type="entry name" value="WD40/YVTN_repeat-like_dom_sf"/>
</dbReference>
<dbReference type="KEGG" id="gsh:117366195"/>
<dbReference type="Gene3D" id="2.130.10.10">
    <property type="entry name" value="YVTN repeat-like/Quinoprotein amine dehydrogenase"/>
    <property type="match status" value="2"/>
</dbReference>
<dbReference type="RefSeq" id="XP_033813291.1">
    <property type="nucleotide sequence ID" value="XM_033957400.1"/>
</dbReference>
<evidence type="ECO:0000256" key="4">
    <source>
        <dbReference type="ARBA" id="ARBA00023273"/>
    </source>
</evidence>
<dbReference type="SUPFAM" id="SSF50998">
    <property type="entry name" value="Quinoprotein alcohol dehydrogenase-like"/>
    <property type="match status" value="1"/>
</dbReference>
<dbReference type="GO" id="GO:0036126">
    <property type="term" value="C:sperm flagellum"/>
    <property type="evidence" value="ECO:0007669"/>
    <property type="project" value="TreeGrafter"/>
</dbReference>
<dbReference type="InterPro" id="IPR001680">
    <property type="entry name" value="WD40_rpt"/>
</dbReference>
<feature type="compositionally biased region" description="Basic and acidic residues" evidence="6">
    <location>
        <begin position="155"/>
        <end position="167"/>
    </location>
</feature>
<dbReference type="SUPFAM" id="SSF50978">
    <property type="entry name" value="WD40 repeat-like"/>
    <property type="match status" value="1"/>
</dbReference>